<dbReference type="EMBL" id="AP019860">
    <property type="protein sequence ID" value="BBM83056.1"/>
    <property type="molecule type" value="Genomic_DNA"/>
</dbReference>
<dbReference type="RefSeq" id="WP_151967276.1">
    <property type="nucleotide sequence ID" value="NZ_AP019860.1"/>
</dbReference>
<dbReference type="AlphaFoldDB" id="A0A5S9IKD0"/>
<protein>
    <submittedName>
        <fullName evidence="1">Uncharacterized protein</fullName>
    </submittedName>
</protein>
<gene>
    <name evidence="1" type="ORF">UABAM_01406</name>
</gene>
<dbReference type="Proteomes" id="UP000326354">
    <property type="component" value="Chromosome"/>
</dbReference>
<name>A0A5S9IKD0_UABAM</name>
<evidence type="ECO:0000313" key="1">
    <source>
        <dbReference type="EMBL" id="BBM83056.1"/>
    </source>
</evidence>
<dbReference type="KEGG" id="uam:UABAM_01406"/>
<evidence type="ECO:0000313" key="2">
    <source>
        <dbReference type="Proteomes" id="UP000326354"/>
    </source>
</evidence>
<organism evidence="1 2">
    <name type="scientific">Uabimicrobium amorphum</name>
    <dbReference type="NCBI Taxonomy" id="2596890"/>
    <lineage>
        <taxon>Bacteria</taxon>
        <taxon>Pseudomonadati</taxon>
        <taxon>Planctomycetota</taxon>
        <taxon>Candidatus Uabimicrobiia</taxon>
        <taxon>Candidatus Uabimicrobiales</taxon>
        <taxon>Candidatus Uabimicrobiaceae</taxon>
        <taxon>Candidatus Uabimicrobium</taxon>
    </lineage>
</organism>
<keyword evidence="2" id="KW-1185">Reference proteome</keyword>
<sequence>MSSDIRHFVAGDDIYFAGLFDHAGINANDLVAAPIESNYVAHWNANKNFDPNSGLQIAPIKPLKRPSGFSSRSMQVKIKATVPKGKITWYEKRSNGQFVKKGQGNNYTARLRISSVSPDPVVYVTVTVDGIEGGKKPLRIPLN</sequence>
<accession>A0A5S9IKD0</accession>
<dbReference type="OrthoDB" id="9785812at2"/>
<proteinExistence type="predicted"/>
<reference evidence="1 2" key="1">
    <citation type="submission" date="2019-08" db="EMBL/GenBank/DDBJ databases">
        <title>Complete genome sequence of Candidatus Uab amorphum.</title>
        <authorList>
            <person name="Shiratori T."/>
            <person name="Suzuki S."/>
            <person name="Kakizawa Y."/>
            <person name="Ishida K."/>
        </authorList>
    </citation>
    <scope>NUCLEOTIDE SEQUENCE [LARGE SCALE GENOMIC DNA]</scope>
    <source>
        <strain evidence="1 2">SRT547</strain>
    </source>
</reference>